<dbReference type="SMART" id="SM00186">
    <property type="entry name" value="FBG"/>
    <property type="match status" value="1"/>
</dbReference>
<gene>
    <name evidence="3" type="ORF">pipiens_015000</name>
</gene>
<dbReference type="EMBL" id="JBEHCU010009757">
    <property type="protein sequence ID" value="KAL1379292.1"/>
    <property type="molecule type" value="Genomic_DNA"/>
</dbReference>
<dbReference type="InterPro" id="IPR002181">
    <property type="entry name" value="Fibrinogen_a/b/g_C_dom"/>
</dbReference>
<dbReference type="Gene3D" id="3.90.215.10">
    <property type="entry name" value="Gamma Fibrinogen, chain A, domain 1"/>
    <property type="match status" value="1"/>
</dbReference>
<evidence type="ECO:0000313" key="3">
    <source>
        <dbReference type="EMBL" id="KAL1379292.1"/>
    </source>
</evidence>
<reference evidence="3 4" key="1">
    <citation type="submission" date="2024-05" db="EMBL/GenBank/DDBJ databases">
        <title>Culex pipiens pipiens assembly and annotation.</title>
        <authorList>
            <person name="Alout H."/>
            <person name="Durand T."/>
        </authorList>
    </citation>
    <scope>NUCLEOTIDE SEQUENCE [LARGE SCALE GENOMIC DNA]</scope>
    <source>
        <strain evidence="3">HA-2024</strain>
        <tissue evidence="3">Whole body</tissue>
    </source>
</reference>
<dbReference type="PANTHER" id="PTHR19143:SF327">
    <property type="entry name" value="FI21813P1-RELATED"/>
    <property type="match status" value="1"/>
</dbReference>
<feature type="non-terminal residue" evidence="3">
    <location>
        <position position="1"/>
    </location>
</feature>
<dbReference type="Proteomes" id="UP001562425">
    <property type="component" value="Unassembled WGS sequence"/>
</dbReference>
<proteinExistence type="predicted"/>
<keyword evidence="4" id="KW-1185">Reference proteome</keyword>
<dbReference type="SUPFAM" id="SSF56496">
    <property type="entry name" value="Fibrinogen C-terminal domain-like"/>
    <property type="match status" value="1"/>
</dbReference>
<dbReference type="InterPro" id="IPR014716">
    <property type="entry name" value="Fibrinogen_a/b/g_C_1"/>
</dbReference>
<comment type="caution">
    <text evidence="3">The sequence shown here is derived from an EMBL/GenBank/DDBJ whole genome shotgun (WGS) entry which is preliminary data.</text>
</comment>
<protein>
    <recommendedName>
        <fullName evidence="2">Fibrinogen C-terminal domain-containing protein</fullName>
    </recommendedName>
</protein>
<dbReference type="Gene3D" id="4.10.530.10">
    <property type="entry name" value="Gamma-fibrinogen Carboxyl Terminal Fragment, domain 2"/>
    <property type="match status" value="1"/>
</dbReference>
<dbReference type="Pfam" id="PF00147">
    <property type="entry name" value="Fibrinogen_C"/>
    <property type="match status" value="1"/>
</dbReference>
<dbReference type="PANTHER" id="PTHR19143">
    <property type="entry name" value="FIBRINOGEN/TENASCIN/ANGIOPOEITIN"/>
    <property type="match status" value="1"/>
</dbReference>
<dbReference type="AlphaFoldDB" id="A0ABD1CTC2"/>
<feature type="coiled-coil region" evidence="1">
    <location>
        <begin position="15"/>
        <end position="63"/>
    </location>
</feature>
<dbReference type="InterPro" id="IPR050373">
    <property type="entry name" value="Fibrinogen_C-term_domain"/>
</dbReference>
<accession>A0ABD1CTC2</accession>
<feature type="domain" description="Fibrinogen C-terminal" evidence="2">
    <location>
        <begin position="78"/>
        <end position="286"/>
    </location>
</feature>
<sequence>LEAKLQEQHSIQQQLDATSKLISTLQRRLDETQSTLQARDALVGNLQQKLSQSESQFRQVQDKLAKQVTQNVQLNRNVYILSGYPSCRDAPDQTGPQKLRVGSQTVQGYCEQDDYGGGWLVIQRRSSGGLGAESFNRSWADYRNGFGSLDGDHWWGLEKVHLLTKGHVHELLVEVTDGFWGIQWAKWNRFQLGSEMKRYEIVLLEGCSGNGTCYGLEKGEPFNTFDRSSSESCEEMVREGGWWLKSFCRSNLNAIIRSSGQESNMIWHHIQKLSSRIMIRMKIDNL</sequence>
<dbReference type="InterPro" id="IPR036056">
    <property type="entry name" value="Fibrinogen-like_C"/>
</dbReference>
<name>A0ABD1CTC2_CULPP</name>
<evidence type="ECO:0000313" key="4">
    <source>
        <dbReference type="Proteomes" id="UP001562425"/>
    </source>
</evidence>
<organism evidence="3 4">
    <name type="scientific">Culex pipiens pipiens</name>
    <name type="common">Northern house mosquito</name>
    <dbReference type="NCBI Taxonomy" id="38569"/>
    <lineage>
        <taxon>Eukaryota</taxon>
        <taxon>Metazoa</taxon>
        <taxon>Ecdysozoa</taxon>
        <taxon>Arthropoda</taxon>
        <taxon>Hexapoda</taxon>
        <taxon>Insecta</taxon>
        <taxon>Pterygota</taxon>
        <taxon>Neoptera</taxon>
        <taxon>Endopterygota</taxon>
        <taxon>Diptera</taxon>
        <taxon>Nematocera</taxon>
        <taxon>Culicoidea</taxon>
        <taxon>Culicidae</taxon>
        <taxon>Culicinae</taxon>
        <taxon>Culicini</taxon>
        <taxon>Culex</taxon>
        <taxon>Culex</taxon>
    </lineage>
</organism>
<evidence type="ECO:0000259" key="2">
    <source>
        <dbReference type="PROSITE" id="PS51406"/>
    </source>
</evidence>
<keyword evidence="1" id="KW-0175">Coiled coil</keyword>
<dbReference type="PROSITE" id="PS51406">
    <property type="entry name" value="FIBRINOGEN_C_2"/>
    <property type="match status" value="1"/>
</dbReference>
<evidence type="ECO:0000256" key="1">
    <source>
        <dbReference type="SAM" id="Coils"/>
    </source>
</evidence>